<proteinExistence type="predicted"/>
<protein>
    <submittedName>
        <fullName evidence="2">Uncharacterized protein</fullName>
    </submittedName>
</protein>
<gene>
    <name evidence="2" type="ORF">MUK42_28862</name>
</gene>
<feature type="region of interest" description="Disordered" evidence="1">
    <location>
        <begin position="87"/>
        <end position="108"/>
    </location>
</feature>
<reference evidence="2" key="1">
    <citation type="submission" date="2022-05" db="EMBL/GenBank/DDBJ databases">
        <title>The Musa troglodytarum L. genome provides insights into the mechanism of non-climacteric behaviour and enrichment of carotenoids.</title>
        <authorList>
            <person name="Wang J."/>
        </authorList>
    </citation>
    <scope>NUCLEOTIDE SEQUENCE</scope>
    <source>
        <tissue evidence="2">Leaf</tissue>
    </source>
</reference>
<accession>A0A9E7KDN9</accession>
<sequence length="108" mass="11823">MPNGLVDLPQVDFHLNWSGSNQSWHLGGGASLLVDGSPRASDSSPNRTGGLLRNTIDFSGGLDTIVRKRTFPGSSYWVRSNRFIKLPLTMLPPPPQKRKNTVPSNPNQ</sequence>
<organism evidence="2 3">
    <name type="scientific">Musa troglodytarum</name>
    <name type="common">fe'i banana</name>
    <dbReference type="NCBI Taxonomy" id="320322"/>
    <lineage>
        <taxon>Eukaryota</taxon>
        <taxon>Viridiplantae</taxon>
        <taxon>Streptophyta</taxon>
        <taxon>Embryophyta</taxon>
        <taxon>Tracheophyta</taxon>
        <taxon>Spermatophyta</taxon>
        <taxon>Magnoliopsida</taxon>
        <taxon>Liliopsida</taxon>
        <taxon>Zingiberales</taxon>
        <taxon>Musaceae</taxon>
        <taxon>Musa</taxon>
    </lineage>
</organism>
<evidence type="ECO:0000313" key="2">
    <source>
        <dbReference type="EMBL" id="URE13581.1"/>
    </source>
</evidence>
<feature type="region of interest" description="Disordered" evidence="1">
    <location>
        <begin position="28"/>
        <end position="53"/>
    </location>
</feature>
<name>A0A9E7KDN9_9LILI</name>
<dbReference type="Proteomes" id="UP001055439">
    <property type="component" value="Chromosome 6"/>
</dbReference>
<evidence type="ECO:0000256" key="1">
    <source>
        <dbReference type="SAM" id="MobiDB-lite"/>
    </source>
</evidence>
<dbReference type="AlphaFoldDB" id="A0A9E7KDN9"/>
<keyword evidence="3" id="KW-1185">Reference proteome</keyword>
<dbReference type="EMBL" id="CP097508">
    <property type="protein sequence ID" value="URE13581.1"/>
    <property type="molecule type" value="Genomic_DNA"/>
</dbReference>
<evidence type="ECO:0000313" key="3">
    <source>
        <dbReference type="Proteomes" id="UP001055439"/>
    </source>
</evidence>